<evidence type="ECO:0000313" key="17">
    <source>
        <dbReference type="EMBL" id="GEN60386.1"/>
    </source>
</evidence>
<accession>A0A511XBQ0</accession>
<dbReference type="SUPFAM" id="SSF56935">
    <property type="entry name" value="Porins"/>
    <property type="match status" value="1"/>
</dbReference>
<comment type="subcellular location">
    <subcellularLocation>
        <location evidence="1 12">Cell outer membrane</location>
        <topology evidence="1 12">Multi-pass membrane protein</topology>
    </subcellularLocation>
</comment>
<evidence type="ECO:0000256" key="14">
    <source>
        <dbReference type="SAM" id="SignalP"/>
    </source>
</evidence>
<dbReference type="AlphaFoldDB" id="A0A511XBQ0"/>
<evidence type="ECO:0000256" key="5">
    <source>
        <dbReference type="ARBA" id="ARBA00022692"/>
    </source>
</evidence>
<evidence type="ECO:0000256" key="8">
    <source>
        <dbReference type="ARBA" id="ARBA00023065"/>
    </source>
</evidence>
<name>A0A511XBQ0_9PROT</name>
<dbReference type="Gene3D" id="2.170.130.10">
    <property type="entry name" value="TonB-dependent receptor, plug domain"/>
    <property type="match status" value="1"/>
</dbReference>
<evidence type="ECO:0000256" key="11">
    <source>
        <dbReference type="ARBA" id="ARBA00023237"/>
    </source>
</evidence>
<evidence type="ECO:0000256" key="2">
    <source>
        <dbReference type="ARBA" id="ARBA00022448"/>
    </source>
</evidence>
<dbReference type="Gene3D" id="2.40.170.20">
    <property type="entry name" value="TonB-dependent receptor, beta-barrel domain"/>
    <property type="match status" value="1"/>
</dbReference>
<dbReference type="InterPro" id="IPR000531">
    <property type="entry name" value="Beta-barrel_TonB"/>
</dbReference>
<evidence type="ECO:0000256" key="4">
    <source>
        <dbReference type="ARBA" id="ARBA00022496"/>
    </source>
</evidence>
<keyword evidence="8" id="KW-0406">Ion transport</keyword>
<dbReference type="EMBL" id="BJYF01000017">
    <property type="protein sequence ID" value="GEN60386.1"/>
    <property type="molecule type" value="Genomic_DNA"/>
</dbReference>
<dbReference type="PANTHER" id="PTHR32552">
    <property type="entry name" value="FERRICHROME IRON RECEPTOR-RELATED"/>
    <property type="match status" value="1"/>
</dbReference>
<feature type="chain" id="PRO_5021784379" evidence="14">
    <location>
        <begin position="26"/>
        <end position="806"/>
    </location>
</feature>
<reference evidence="17 18" key="1">
    <citation type="submission" date="2019-07" db="EMBL/GenBank/DDBJ databases">
        <title>Whole genome shotgun sequence of Acetobacter nitrogenifigens NBRC 105050.</title>
        <authorList>
            <person name="Hosoyama A."/>
            <person name="Uohara A."/>
            <person name="Ohji S."/>
            <person name="Ichikawa N."/>
        </authorList>
    </citation>
    <scope>NUCLEOTIDE SEQUENCE [LARGE SCALE GENOMIC DNA]</scope>
    <source>
        <strain evidence="17 18">NBRC 105050</strain>
    </source>
</reference>
<keyword evidence="7" id="KW-0408">Iron</keyword>
<gene>
    <name evidence="17" type="ORF">ANI02nite_22700</name>
</gene>
<keyword evidence="4" id="KW-0410">Iron transport</keyword>
<dbReference type="Proteomes" id="UP000321635">
    <property type="component" value="Unassembled WGS sequence"/>
</dbReference>
<dbReference type="GO" id="GO:0009279">
    <property type="term" value="C:cell outer membrane"/>
    <property type="evidence" value="ECO:0007669"/>
    <property type="project" value="UniProtKB-SubCell"/>
</dbReference>
<dbReference type="OrthoDB" id="593427at2"/>
<evidence type="ECO:0000259" key="15">
    <source>
        <dbReference type="Pfam" id="PF00593"/>
    </source>
</evidence>
<evidence type="ECO:0000256" key="7">
    <source>
        <dbReference type="ARBA" id="ARBA00023004"/>
    </source>
</evidence>
<dbReference type="RefSeq" id="WP_026398050.1">
    <property type="nucleotide sequence ID" value="NZ_AUBI01000009.1"/>
</dbReference>
<dbReference type="Pfam" id="PF00593">
    <property type="entry name" value="TonB_dep_Rec_b-barrel"/>
    <property type="match status" value="1"/>
</dbReference>
<feature type="domain" description="TonB-dependent receptor plug" evidence="16">
    <location>
        <begin position="94"/>
        <end position="191"/>
    </location>
</feature>
<keyword evidence="9 13" id="KW-0798">TonB box</keyword>
<evidence type="ECO:0000256" key="10">
    <source>
        <dbReference type="ARBA" id="ARBA00023136"/>
    </source>
</evidence>
<comment type="similarity">
    <text evidence="12 13">Belongs to the TonB-dependent receptor family.</text>
</comment>
<evidence type="ECO:0000256" key="1">
    <source>
        <dbReference type="ARBA" id="ARBA00004571"/>
    </source>
</evidence>
<keyword evidence="3 12" id="KW-1134">Transmembrane beta strand</keyword>
<evidence type="ECO:0000256" key="12">
    <source>
        <dbReference type="PROSITE-ProRule" id="PRU01360"/>
    </source>
</evidence>
<evidence type="ECO:0000256" key="9">
    <source>
        <dbReference type="ARBA" id="ARBA00023077"/>
    </source>
</evidence>
<dbReference type="Pfam" id="PF07715">
    <property type="entry name" value="Plug"/>
    <property type="match status" value="1"/>
</dbReference>
<keyword evidence="11 12" id="KW-0998">Cell outer membrane</keyword>
<evidence type="ECO:0000259" key="16">
    <source>
        <dbReference type="Pfam" id="PF07715"/>
    </source>
</evidence>
<dbReference type="InterPro" id="IPR012910">
    <property type="entry name" value="Plug_dom"/>
</dbReference>
<dbReference type="InterPro" id="IPR037066">
    <property type="entry name" value="Plug_dom_sf"/>
</dbReference>
<feature type="domain" description="TonB-dependent receptor-like beta-barrel" evidence="15">
    <location>
        <begin position="311"/>
        <end position="756"/>
    </location>
</feature>
<evidence type="ECO:0000256" key="13">
    <source>
        <dbReference type="RuleBase" id="RU003357"/>
    </source>
</evidence>
<dbReference type="PANTHER" id="PTHR32552:SF89">
    <property type="entry name" value="CATECHOLATE SIDEROPHORE RECEPTOR FIU"/>
    <property type="match status" value="1"/>
</dbReference>
<keyword evidence="18" id="KW-1185">Reference proteome</keyword>
<feature type="signal peptide" evidence="14">
    <location>
        <begin position="1"/>
        <end position="25"/>
    </location>
</feature>
<dbReference type="InterPro" id="IPR036942">
    <property type="entry name" value="Beta-barrel_TonB_sf"/>
</dbReference>
<keyword evidence="2 12" id="KW-0813">Transport</keyword>
<dbReference type="GO" id="GO:0015344">
    <property type="term" value="F:siderophore uptake transmembrane transporter activity"/>
    <property type="evidence" value="ECO:0007669"/>
    <property type="project" value="TreeGrafter"/>
</dbReference>
<keyword evidence="17" id="KW-0675">Receptor</keyword>
<dbReference type="PROSITE" id="PS52016">
    <property type="entry name" value="TONB_DEPENDENT_REC_3"/>
    <property type="match status" value="1"/>
</dbReference>
<proteinExistence type="inferred from homology"/>
<dbReference type="STRING" id="1120919.GCA_000429165_02359"/>
<keyword evidence="6 14" id="KW-0732">Signal</keyword>
<keyword evidence="5 12" id="KW-0812">Transmembrane</keyword>
<evidence type="ECO:0000256" key="3">
    <source>
        <dbReference type="ARBA" id="ARBA00022452"/>
    </source>
</evidence>
<keyword evidence="10 12" id="KW-0472">Membrane</keyword>
<dbReference type="InterPro" id="IPR039426">
    <property type="entry name" value="TonB-dep_rcpt-like"/>
</dbReference>
<protein>
    <submittedName>
        <fullName evidence="17">TonB-dependent receptor</fullName>
    </submittedName>
</protein>
<evidence type="ECO:0000256" key="6">
    <source>
        <dbReference type="ARBA" id="ARBA00022729"/>
    </source>
</evidence>
<sequence length="806" mass="87228">MRVSLRQISVSCTVLIGLFSVGAHAQTAPKVKTVGKGNVRHASAAAADAPSASGLSASVLGQFTQAPEEISVKGGLPAATGITNRTPGGGLMPVQTAPRSQSGVTRDFIAKQSPTSNIASLIADLPGATMSSQDPLGMTGDHITMRGMNETQIGYLFEGAPLADPINYAPYTTMLVDTENLGSVTVSQGQPDLNAPFYNAVGGQITATEMNPSHKAGGFIEAGGGTHSANKEFLRLETGDIGNTGIRGFVSFSHSGYNNFRGPGGLFRYHLDSKFVKEWGQGNSIAAVFSYNRQEATSWREPTKAQWKEYGLGFNYASQFTPGESTYYKLNRSNLNSQLIVLPMHFTLADKLKLQVTPYYVHQFGPSLGGENIPASGGYYGTQQYGTITAGTNVNGNILTSSRDPWNQKTGGINVSADWAITKSNTFSFGWWYAYTTHEELSDFRPVYANGQGWSGDVITVNGKILSGYDLNFVQQVNTLFIADTQKLFHDKLTLSAGFRVAMVSRQGTNLIPGADPYKLQGNYFEPLPQFAASYQITPHDQVYINGTTSFRAPESVEAYSQIFDPNSSHAVEQPSSLKPEYSIGEEIGYRHQGSFYNFQASFFNYNMTNHQVTSSGYIPNTNMLISSPINVGGETARGVQAELGFKRWHHFAPYFSGQYLHATFDNNYNTGSGLLPTAGKTAVGSPKFTGAIGLSYDDGTYFGNFQLRYVDTQYTTFMNDQKMPAYLTSDVTLGYRFKSYGRVRHPQIQLNLMNIGDNKYLSGAASYTASANSRVTSTGATYAGSSPTYMVAGNFAAFVSLSAGF</sequence>
<evidence type="ECO:0000313" key="18">
    <source>
        <dbReference type="Proteomes" id="UP000321635"/>
    </source>
</evidence>
<organism evidence="17 18">
    <name type="scientific">Acetobacter nitrogenifigens DSM 23921 = NBRC 105050</name>
    <dbReference type="NCBI Taxonomy" id="1120919"/>
    <lineage>
        <taxon>Bacteria</taxon>
        <taxon>Pseudomonadati</taxon>
        <taxon>Pseudomonadota</taxon>
        <taxon>Alphaproteobacteria</taxon>
        <taxon>Acetobacterales</taxon>
        <taxon>Acetobacteraceae</taxon>
        <taxon>Acetobacter</taxon>
    </lineage>
</organism>
<comment type="caution">
    <text evidence="17">The sequence shown here is derived from an EMBL/GenBank/DDBJ whole genome shotgun (WGS) entry which is preliminary data.</text>
</comment>